<accession>A0A1Y2L332</accession>
<dbReference type="AlphaFoldDB" id="A0A1Y2L332"/>
<dbReference type="EMBL" id="JFKA01000002">
    <property type="protein sequence ID" value="OSQ39886.1"/>
    <property type="molecule type" value="Genomic_DNA"/>
</dbReference>
<dbReference type="Proteomes" id="UP000193391">
    <property type="component" value="Unassembled WGS sequence"/>
</dbReference>
<organism evidence="4 5">
    <name type="scientific">Thalassospira mesophila</name>
    <dbReference type="NCBI Taxonomy" id="1293891"/>
    <lineage>
        <taxon>Bacteria</taxon>
        <taxon>Pseudomonadati</taxon>
        <taxon>Pseudomonadota</taxon>
        <taxon>Alphaproteobacteria</taxon>
        <taxon>Rhodospirillales</taxon>
        <taxon>Thalassospiraceae</taxon>
        <taxon>Thalassospira</taxon>
    </lineage>
</organism>
<evidence type="ECO:0000256" key="2">
    <source>
        <dbReference type="SAM" id="MobiDB-lite"/>
    </source>
</evidence>
<feature type="signal peptide" evidence="3">
    <location>
        <begin position="1"/>
        <end position="26"/>
    </location>
</feature>
<evidence type="ECO:0000313" key="4">
    <source>
        <dbReference type="EMBL" id="OSQ39886.1"/>
    </source>
</evidence>
<keyword evidence="1" id="KW-0175">Coiled coil</keyword>
<dbReference type="PROSITE" id="PS51257">
    <property type="entry name" value="PROKAR_LIPOPROTEIN"/>
    <property type="match status" value="1"/>
</dbReference>
<dbReference type="OrthoDB" id="8435006at2"/>
<evidence type="ECO:0008006" key="6">
    <source>
        <dbReference type="Google" id="ProtNLM"/>
    </source>
</evidence>
<feature type="region of interest" description="Disordered" evidence="2">
    <location>
        <begin position="34"/>
        <end position="59"/>
    </location>
</feature>
<keyword evidence="5" id="KW-1185">Reference proteome</keyword>
<sequence>MAVRKTYLAVFGVALLLGGCSNSTDAMWPALSGEDAGNSASQSSTSMAAGQSDIGTGAGQADVVRSTQPLTGMSSTGTFVGTKVESMRQELNRLKSALDSHNNQLQTLRAQTVGHSQAYHGTVAAINARLQVGTTPGNPVLVNQWNQAQQELDRVNGDIASLNSLANDVAADSTLSTFLLESVRSAYQVSGAVDEDHRQLAMLEDETSRTSVLIDRLLSEISEDLSRQTNYIAGERSNLNALALAVKNGEIFGQSLAAKSAPAQPMASSRDMPDSGDRPLVVIRFDSASVKYEQALYNAVNRALERRPDATFDIVAVTPNRGTPAQVALNSNKAKRDAQSVLRSLTDMGMPNSRVRLSDSTSSAVSANEVHVFVR</sequence>
<dbReference type="STRING" id="1293891.TMES_05845"/>
<feature type="coiled-coil region" evidence="1">
    <location>
        <begin position="84"/>
        <end position="111"/>
    </location>
</feature>
<protein>
    <recommendedName>
        <fullName evidence="6">OmpA-like domain-containing protein</fullName>
    </recommendedName>
</protein>
<evidence type="ECO:0000313" key="5">
    <source>
        <dbReference type="Proteomes" id="UP000193391"/>
    </source>
</evidence>
<feature type="chain" id="PRO_5012553632" description="OmpA-like domain-containing protein" evidence="3">
    <location>
        <begin position="27"/>
        <end position="375"/>
    </location>
</feature>
<gene>
    <name evidence="4" type="ORF">TMES_05845</name>
</gene>
<name>A0A1Y2L332_9PROT</name>
<evidence type="ECO:0000256" key="1">
    <source>
        <dbReference type="SAM" id="Coils"/>
    </source>
</evidence>
<proteinExistence type="predicted"/>
<reference evidence="4 5" key="1">
    <citation type="submission" date="2014-03" db="EMBL/GenBank/DDBJ databases">
        <title>The draft genome sequence of Thalassospira mesophila JCM 18969.</title>
        <authorList>
            <person name="Lai Q."/>
            <person name="Shao Z."/>
        </authorList>
    </citation>
    <scope>NUCLEOTIDE SEQUENCE [LARGE SCALE GENOMIC DNA]</scope>
    <source>
        <strain evidence="4 5">JCM 18969</strain>
    </source>
</reference>
<evidence type="ECO:0000256" key="3">
    <source>
        <dbReference type="SAM" id="SignalP"/>
    </source>
</evidence>
<keyword evidence="3" id="KW-0732">Signal</keyword>
<dbReference type="RefSeq" id="WP_085580419.1">
    <property type="nucleotide sequence ID" value="NZ_JFKA01000002.1"/>
</dbReference>
<comment type="caution">
    <text evidence="4">The sequence shown here is derived from an EMBL/GenBank/DDBJ whole genome shotgun (WGS) entry which is preliminary data.</text>
</comment>
<feature type="compositionally biased region" description="Polar residues" evidence="2">
    <location>
        <begin position="38"/>
        <end position="49"/>
    </location>
</feature>